<dbReference type="OrthoDB" id="332250at2759"/>
<evidence type="ECO:0000313" key="2">
    <source>
        <dbReference type="Proteomes" id="UP000492820"/>
    </source>
</evidence>
<evidence type="ECO:0000313" key="1">
    <source>
        <dbReference type="EMBL" id="CDS17160.1"/>
    </source>
</evidence>
<dbReference type="Gene3D" id="2.60.40.150">
    <property type="entry name" value="C2 domain"/>
    <property type="match status" value="1"/>
</dbReference>
<dbReference type="WBParaSite" id="EgrG_000989600">
    <property type="protein sequence ID" value="EgrG_000989600"/>
    <property type="gene ID" value="EgrG_000989600"/>
</dbReference>
<gene>
    <name evidence="1" type="ORF">EgrG_000989600</name>
</gene>
<protein>
    <submittedName>
        <fullName evidence="1 3">Centrosomal protein of 120 kDa</fullName>
    </submittedName>
</protein>
<organism evidence="1">
    <name type="scientific">Echinococcus granulosus</name>
    <name type="common">Hydatid tapeworm</name>
    <dbReference type="NCBI Taxonomy" id="6210"/>
    <lineage>
        <taxon>Eukaryota</taxon>
        <taxon>Metazoa</taxon>
        <taxon>Spiralia</taxon>
        <taxon>Lophotrochozoa</taxon>
        <taxon>Platyhelminthes</taxon>
        <taxon>Cestoda</taxon>
        <taxon>Eucestoda</taxon>
        <taxon>Cyclophyllidea</taxon>
        <taxon>Taeniidae</taxon>
        <taxon>Echinococcus</taxon>
        <taxon>Echinococcus granulosus group</taxon>
    </lineage>
</organism>
<reference evidence="1" key="2">
    <citation type="submission" date="2014-06" db="EMBL/GenBank/DDBJ databases">
        <authorList>
            <person name="Aslett M."/>
        </authorList>
    </citation>
    <scope>NUCLEOTIDE SEQUENCE</scope>
</reference>
<reference evidence="3" key="3">
    <citation type="submission" date="2020-10" db="UniProtKB">
        <authorList>
            <consortium name="WormBaseParasite"/>
        </authorList>
    </citation>
    <scope>IDENTIFICATION</scope>
</reference>
<sequence>MSLKDRRLLVLSLISGEDFEEIPTACIGAEAKLGPQVLCTDPVKHYNNPQFKQELAWELDRRSLRLYRSYRHLIRLTFYTLHGDGCPRVKDPLGYLFLEPREATQKKLFSWHQLLDNNVKPHPVVCCGLYVESCLG</sequence>
<dbReference type="SMR" id="A0A068WHS5"/>
<reference evidence="1 2" key="1">
    <citation type="journal article" date="2013" name="Nature">
        <title>The genomes of four tapeworm species reveal adaptations to parasitism.</title>
        <authorList>
            <person name="Tsai I.J."/>
            <person name="Zarowiecki M."/>
            <person name="Holroyd N."/>
            <person name="Garciarrubio A."/>
            <person name="Sanchez-Flores A."/>
            <person name="Brooks K.L."/>
            <person name="Tracey A."/>
            <person name="Bobes R.J."/>
            <person name="Fragoso G."/>
            <person name="Sciutto E."/>
            <person name="Aslett M."/>
            <person name="Beasley H."/>
            <person name="Bennett H.M."/>
            <person name="Cai J."/>
            <person name="Camicia F."/>
            <person name="Clark R."/>
            <person name="Cucher M."/>
            <person name="De Silva N."/>
            <person name="Day T.A."/>
            <person name="Deplazes P."/>
            <person name="Estrada K."/>
            <person name="Fernandez C."/>
            <person name="Holland P.W."/>
            <person name="Hou J."/>
            <person name="Hu S."/>
            <person name="Huckvale T."/>
            <person name="Hung S.S."/>
            <person name="Kamenetzky L."/>
            <person name="Keane J.A."/>
            <person name="Kiss F."/>
            <person name="Koziol U."/>
            <person name="Lambert O."/>
            <person name="Liu K."/>
            <person name="Luo X."/>
            <person name="Luo Y."/>
            <person name="Macchiaroli N."/>
            <person name="Nichol S."/>
            <person name="Paps J."/>
            <person name="Parkinson J."/>
            <person name="Pouchkina-Stantcheva N."/>
            <person name="Riddiford N."/>
            <person name="Rosenzvit M."/>
            <person name="Salinas G."/>
            <person name="Wasmuth J.D."/>
            <person name="Zamanian M."/>
            <person name="Zheng Y."/>
            <person name="Cai X."/>
            <person name="Soberon X."/>
            <person name="Olson P.D."/>
            <person name="Laclette J.P."/>
            <person name="Brehm K."/>
            <person name="Berriman M."/>
            <person name="Garciarrubio A."/>
            <person name="Bobes R.J."/>
            <person name="Fragoso G."/>
            <person name="Sanchez-Flores A."/>
            <person name="Estrada K."/>
            <person name="Cevallos M.A."/>
            <person name="Morett E."/>
            <person name="Gonzalez V."/>
            <person name="Portillo T."/>
            <person name="Ochoa-Leyva A."/>
            <person name="Jose M.V."/>
            <person name="Sciutto E."/>
            <person name="Landa A."/>
            <person name="Jimenez L."/>
            <person name="Valdes V."/>
            <person name="Carrero J.C."/>
            <person name="Larralde C."/>
            <person name="Morales-Montor J."/>
            <person name="Limon-Lason J."/>
            <person name="Soberon X."/>
            <person name="Laclette J.P."/>
        </authorList>
    </citation>
    <scope>NUCLEOTIDE SEQUENCE [LARGE SCALE GENOMIC DNA]</scope>
</reference>
<accession>A0A068WHS5</accession>
<dbReference type="EMBL" id="LK028577">
    <property type="protein sequence ID" value="CDS17160.1"/>
    <property type="molecule type" value="Genomic_DNA"/>
</dbReference>
<evidence type="ECO:0000313" key="3">
    <source>
        <dbReference type="WBParaSite" id="EgrG_000989600"/>
    </source>
</evidence>
<dbReference type="InterPro" id="IPR035892">
    <property type="entry name" value="C2_domain_sf"/>
</dbReference>
<dbReference type="AlphaFoldDB" id="A0A068WHS5"/>
<proteinExistence type="predicted"/>
<dbReference type="SUPFAM" id="SSF49562">
    <property type="entry name" value="C2 domain (Calcium/lipid-binding domain, CaLB)"/>
    <property type="match status" value="1"/>
</dbReference>
<dbReference type="Proteomes" id="UP000492820">
    <property type="component" value="Unassembled WGS sequence"/>
</dbReference>
<name>A0A068WHS5_ECHGR</name>